<reference evidence="3 4" key="1">
    <citation type="submission" date="2013-11" db="EMBL/GenBank/DDBJ databases">
        <title>Genomic analysis of Pelistega sp. HM-7.</title>
        <authorList>
            <person name="Kumbhare S.V."/>
            <person name="Shetty S.A."/>
            <person name="Sharma O."/>
            <person name="Dhotre D.P."/>
        </authorList>
    </citation>
    <scope>NUCLEOTIDE SEQUENCE [LARGE SCALE GENOMIC DNA]</scope>
    <source>
        <strain evidence="3 4">HM-7</strain>
    </source>
</reference>
<name>V8G4K5_9BURK</name>
<dbReference type="PATRIC" id="fig|1414851.3.peg.1596"/>
<dbReference type="EMBL" id="AYSV01000088">
    <property type="protein sequence ID" value="ETD70607.1"/>
    <property type="molecule type" value="Genomic_DNA"/>
</dbReference>
<evidence type="ECO:0000256" key="1">
    <source>
        <dbReference type="ARBA" id="ARBA00023002"/>
    </source>
</evidence>
<keyword evidence="1" id="KW-0560">Oxidoreductase</keyword>
<dbReference type="AlphaFoldDB" id="V8G4K5"/>
<dbReference type="Gene3D" id="3.50.50.60">
    <property type="entry name" value="FAD/NAD(P)-binding domain"/>
    <property type="match status" value="1"/>
</dbReference>
<dbReference type="Proteomes" id="UP000018766">
    <property type="component" value="Unassembled WGS sequence"/>
</dbReference>
<evidence type="ECO:0000313" key="3">
    <source>
        <dbReference type="EMBL" id="ETD70607.1"/>
    </source>
</evidence>
<dbReference type="SUPFAM" id="SSF51971">
    <property type="entry name" value="Nucleotide-binding domain"/>
    <property type="match status" value="1"/>
</dbReference>
<dbReference type="InterPro" id="IPR006076">
    <property type="entry name" value="FAD-dep_OxRdtase"/>
</dbReference>
<dbReference type="RefSeq" id="WP_023951398.1">
    <property type="nucleotide sequence ID" value="NZ_AYSV01000088.1"/>
</dbReference>
<proteinExistence type="predicted"/>
<feature type="domain" description="FAD dependent oxidoreductase" evidence="2">
    <location>
        <begin position="14"/>
        <end position="123"/>
    </location>
</feature>
<accession>V8G4K5</accession>
<dbReference type="Gene3D" id="3.30.9.10">
    <property type="entry name" value="D-Amino Acid Oxidase, subunit A, domain 2"/>
    <property type="match status" value="1"/>
</dbReference>
<evidence type="ECO:0000313" key="4">
    <source>
        <dbReference type="Proteomes" id="UP000018766"/>
    </source>
</evidence>
<dbReference type="InterPro" id="IPR036188">
    <property type="entry name" value="FAD/NAD-bd_sf"/>
</dbReference>
<gene>
    <name evidence="3" type="ORF">V757_07745</name>
</gene>
<sequence>RLLEPLVGDASDKILPYRNGSWDTRLALSSIRRDKDNRLLLGTVGLSENKESLYVAWANTMLKKYFPEYMDQIKWQYRWCGRFGFTTDHIMRIFEPAPGVVAATAFNGRGITTGTMLGKAFADYLHTDDRSVLPLPFKTIEESIISFRKMRATLYDTGIALYHAGQCLKIVV</sequence>
<dbReference type="OrthoDB" id="9342835at2"/>
<comment type="caution">
    <text evidence="3">The sequence shown here is derived from an EMBL/GenBank/DDBJ whole genome shotgun (WGS) entry which is preliminary data.</text>
</comment>
<dbReference type="GO" id="GO:0016491">
    <property type="term" value="F:oxidoreductase activity"/>
    <property type="evidence" value="ECO:0007669"/>
    <property type="project" value="UniProtKB-KW"/>
</dbReference>
<evidence type="ECO:0000259" key="2">
    <source>
        <dbReference type="Pfam" id="PF01266"/>
    </source>
</evidence>
<feature type="non-terminal residue" evidence="3">
    <location>
        <position position="1"/>
    </location>
</feature>
<protein>
    <recommendedName>
        <fullName evidence="2">FAD dependent oxidoreductase domain-containing protein</fullName>
    </recommendedName>
</protein>
<organism evidence="3 4">
    <name type="scientific">Pelistega indica</name>
    <dbReference type="NCBI Taxonomy" id="1414851"/>
    <lineage>
        <taxon>Bacteria</taxon>
        <taxon>Pseudomonadati</taxon>
        <taxon>Pseudomonadota</taxon>
        <taxon>Betaproteobacteria</taxon>
        <taxon>Burkholderiales</taxon>
        <taxon>Alcaligenaceae</taxon>
        <taxon>Pelistega</taxon>
    </lineage>
</organism>
<keyword evidence="4" id="KW-1185">Reference proteome</keyword>
<dbReference type="Pfam" id="PF01266">
    <property type="entry name" value="DAO"/>
    <property type="match status" value="1"/>
</dbReference>